<evidence type="ECO:0000313" key="1">
    <source>
        <dbReference type="EMBL" id="TDL15706.1"/>
    </source>
</evidence>
<protein>
    <submittedName>
        <fullName evidence="1">Uncharacterized protein</fullName>
    </submittedName>
</protein>
<sequence>MCSEVASYNGIDFKPQVQSPRSHIPSPIHEEQLDEQPQLEAHANSDTLIFMHTQLDTRAMLTTAQDTMQVWHITGRNIDHKISEAQRIFELWTRGLLHAWGSATYLTIELNIDATQTETELKPYLTLGPELQDQFETVSCQSFMCDPSGCVGTWNAAQLVWRQIARAMDIVEEFCLILRDGGISSLQRSYADCSLNFQLL</sequence>
<gene>
    <name evidence="1" type="ORF">BD410DRAFT_808703</name>
</gene>
<dbReference type="Proteomes" id="UP000294933">
    <property type="component" value="Unassembled WGS sequence"/>
</dbReference>
<dbReference type="EMBL" id="ML170265">
    <property type="protein sequence ID" value="TDL15706.1"/>
    <property type="molecule type" value="Genomic_DNA"/>
</dbReference>
<proteinExistence type="predicted"/>
<keyword evidence="2" id="KW-1185">Reference proteome</keyword>
<dbReference type="VEuPathDB" id="FungiDB:BD410DRAFT_808703"/>
<dbReference type="AlphaFoldDB" id="A0A4Y7PKX5"/>
<evidence type="ECO:0000313" key="2">
    <source>
        <dbReference type="Proteomes" id="UP000294933"/>
    </source>
</evidence>
<reference evidence="1 2" key="1">
    <citation type="submission" date="2018-06" db="EMBL/GenBank/DDBJ databases">
        <title>A transcriptomic atlas of mushroom development highlights an independent origin of complex multicellularity.</title>
        <authorList>
            <consortium name="DOE Joint Genome Institute"/>
            <person name="Krizsan K."/>
            <person name="Almasi E."/>
            <person name="Merenyi Z."/>
            <person name="Sahu N."/>
            <person name="Viragh M."/>
            <person name="Koszo T."/>
            <person name="Mondo S."/>
            <person name="Kiss B."/>
            <person name="Balint B."/>
            <person name="Kues U."/>
            <person name="Barry K."/>
            <person name="Hegedus J.C."/>
            <person name="Henrissat B."/>
            <person name="Johnson J."/>
            <person name="Lipzen A."/>
            <person name="Ohm R."/>
            <person name="Nagy I."/>
            <person name="Pangilinan J."/>
            <person name="Yan J."/>
            <person name="Xiong Y."/>
            <person name="Grigoriev I.V."/>
            <person name="Hibbett D.S."/>
            <person name="Nagy L.G."/>
        </authorList>
    </citation>
    <scope>NUCLEOTIDE SEQUENCE [LARGE SCALE GENOMIC DNA]</scope>
    <source>
        <strain evidence="1 2">SZMC22713</strain>
    </source>
</reference>
<organism evidence="1 2">
    <name type="scientific">Rickenella mellea</name>
    <dbReference type="NCBI Taxonomy" id="50990"/>
    <lineage>
        <taxon>Eukaryota</taxon>
        <taxon>Fungi</taxon>
        <taxon>Dikarya</taxon>
        <taxon>Basidiomycota</taxon>
        <taxon>Agaricomycotina</taxon>
        <taxon>Agaricomycetes</taxon>
        <taxon>Hymenochaetales</taxon>
        <taxon>Rickenellaceae</taxon>
        <taxon>Rickenella</taxon>
    </lineage>
</organism>
<accession>A0A4Y7PKX5</accession>
<name>A0A4Y7PKX5_9AGAM</name>